<evidence type="ECO:0000256" key="3">
    <source>
        <dbReference type="ARBA" id="ARBA00022692"/>
    </source>
</evidence>
<feature type="transmembrane region" description="Helical" evidence="7">
    <location>
        <begin position="7"/>
        <end position="25"/>
    </location>
</feature>
<dbReference type="AlphaFoldDB" id="A0A815RLN5"/>
<keyword evidence="4 7" id="KW-1133">Transmembrane helix</keyword>
<feature type="transmembrane region" description="Helical" evidence="7">
    <location>
        <begin position="215"/>
        <end position="235"/>
    </location>
</feature>
<name>A0A815RLN5_9BILA</name>
<evidence type="ECO:0000256" key="4">
    <source>
        <dbReference type="ARBA" id="ARBA00022989"/>
    </source>
</evidence>
<comment type="caution">
    <text evidence="8">The sequence shown here is derived from an EMBL/GenBank/DDBJ whole genome shotgun (WGS) entry which is preliminary data.</text>
</comment>
<dbReference type="PANTHER" id="PTHR30213:SF0">
    <property type="entry name" value="UPF0761 MEMBRANE PROTEIN YIHY"/>
    <property type="match status" value="1"/>
</dbReference>
<feature type="transmembrane region" description="Helical" evidence="7">
    <location>
        <begin position="149"/>
        <end position="171"/>
    </location>
</feature>
<evidence type="ECO:0000313" key="10">
    <source>
        <dbReference type="Proteomes" id="UP000663864"/>
    </source>
</evidence>
<dbReference type="GO" id="GO:0005886">
    <property type="term" value="C:plasma membrane"/>
    <property type="evidence" value="ECO:0007669"/>
    <property type="project" value="UniProtKB-SubCell"/>
</dbReference>
<dbReference type="Proteomes" id="UP000663864">
    <property type="component" value="Unassembled WGS sequence"/>
</dbReference>
<reference evidence="8" key="1">
    <citation type="submission" date="2021-02" db="EMBL/GenBank/DDBJ databases">
        <authorList>
            <person name="Nowell W R."/>
        </authorList>
    </citation>
    <scope>NUCLEOTIDE SEQUENCE</scope>
</reference>
<comment type="subcellular location">
    <subcellularLocation>
        <location evidence="1">Cell membrane</location>
        <topology evidence="1">Multi-pass membrane protein</topology>
    </subcellularLocation>
</comment>
<keyword evidence="3 7" id="KW-0812">Transmembrane</keyword>
<evidence type="ECO:0000256" key="1">
    <source>
        <dbReference type="ARBA" id="ARBA00004651"/>
    </source>
</evidence>
<dbReference type="Pfam" id="PF03631">
    <property type="entry name" value="Virul_fac_BrkB"/>
    <property type="match status" value="1"/>
</dbReference>
<evidence type="ECO:0000313" key="8">
    <source>
        <dbReference type="EMBL" id="CAF1477515.1"/>
    </source>
</evidence>
<protein>
    <recommendedName>
        <fullName evidence="11">YihY/virulence factor BrkB family protein</fullName>
    </recommendedName>
</protein>
<organism evidence="8 10">
    <name type="scientific">Rotaria sordida</name>
    <dbReference type="NCBI Taxonomy" id="392033"/>
    <lineage>
        <taxon>Eukaryota</taxon>
        <taxon>Metazoa</taxon>
        <taxon>Spiralia</taxon>
        <taxon>Gnathifera</taxon>
        <taxon>Rotifera</taxon>
        <taxon>Eurotatoria</taxon>
        <taxon>Bdelloidea</taxon>
        <taxon>Philodinida</taxon>
        <taxon>Philodinidae</taxon>
        <taxon>Rotaria</taxon>
    </lineage>
</organism>
<evidence type="ECO:0000256" key="5">
    <source>
        <dbReference type="ARBA" id="ARBA00023136"/>
    </source>
</evidence>
<evidence type="ECO:0008006" key="11">
    <source>
        <dbReference type="Google" id="ProtNLM"/>
    </source>
</evidence>
<feature type="transmembrane region" description="Helical" evidence="7">
    <location>
        <begin position="183"/>
        <end position="203"/>
    </location>
</feature>
<evidence type="ECO:0000313" key="9">
    <source>
        <dbReference type="EMBL" id="CAF4120355.1"/>
    </source>
</evidence>
<evidence type="ECO:0000256" key="2">
    <source>
        <dbReference type="ARBA" id="ARBA00022475"/>
    </source>
</evidence>
<feature type="transmembrane region" description="Helical" evidence="7">
    <location>
        <begin position="110"/>
        <end position="129"/>
    </location>
</feature>
<sequence length="319" mass="36010">MLAFNIMITLLPIAITLFGILGLILQDRSQIQQYLKDNIIKLFPSDNTTQIGIKQVVDLAFNQLSKDAGVILALGIIFAIFGTSRLFVVIDKIMTIIYRLSERSFLRQNLMSLCLVFAFIIIVILMLVASSVPSALMNIISGDGARFGIFIAGILISLSIGYSLFQMIYLLTPNKKMSFKKTWCGALVAAITLEIFIILFPLYVRQFMSNYAGQIGFAVILIIFFYFFAIILIFGAQINAHFFEHCPPLSNGLGTCLSQISEEHPNDNIRESIPKDNNEEHPSIKTDRSQQYKVGWINKWWPSKKRHSIEPLSQENNDV</sequence>
<feature type="transmembrane region" description="Helical" evidence="7">
    <location>
        <begin position="68"/>
        <end position="90"/>
    </location>
</feature>
<dbReference type="Proteomes" id="UP000663836">
    <property type="component" value="Unassembled WGS sequence"/>
</dbReference>
<proteinExistence type="predicted"/>
<dbReference type="PANTHER" id="PTHR30213">
    <property type="entry name" value="INNER MEMBRANE PROTEIN YHJD"/>
    <property type="match status" value="1"/>
</dbReference>
<dbReference type="EMBL" id="CAJNOT010005891">
    <property type="protein sequence ID" value="CAF1477515.1"/>
    <property type="molecule type" value="Genomic_DNA"/>
</dbReference>
<keyword evidence="2" id="KW-1003">Cell membrane</keyword>
<accession>A0A815RLN5</accession>
<evidence type="ECO:0000256" key="6">
    <source>
        <dbReference type="SAM" id="MobiDB-lite"/>
    </source>
</evidence>
<evidence type="ECO:0000256" key="7">
    <source>
        <dbReference type="SAM" id="Phobius"/>
    </source>
</evidence>
<dbReference type="InterPro" id="IPR017039">
    <property type="entry name" value="Virul_fac_BrkB"/>
</dbReference>
<gene>
    <name evidence="9" type="ORF">JBS370_LOCUS32598</name>
    <name evidence="8" type="ORF">ZHD862_LOCUS36417</name>
</gene>
<dbReference type="EMBL" id="CAJOBD010008753">
    <property type="protein sequence ID" value="CAF4120355.1"/>
    <property type="molecule type" value="Genomic_DNA"/>
</dbReference>
<keyword evidence="5 7" id="KW-0472">Membrane</keyword>
<feature type="region of interest" description="Disordered" evidence="6">
    <location>
        <begin position="267"/>
        <end position="290"/>
    </location>
</feature>